<dbReference type="OrthoDB" id="659at2759"/>
<dbReference type="PANTHER" id="PTHR47992">
    <property type="entry name" value="PROTEIN PHOSPHATASE"/>
    <property type="match status" value="1"/>
</dbReference>
<dbReference type="Proteomes" id="UP000037460">
    <property type="component" value="Unassembled WGS sequence"/>
</dbReference>
<dbReference type="AlphaFoldDB" id="A0A0M0JP40"/>
<comment type="caution">
    <text evidence="3">The sequence shown here is derived from an EMBL/GenBank/DDBJ whole genome shotgun (WGS) entry which is preliminary data.</text>
</comment>
<evidence type="ECO:0000256" key="1">
    <source>
        <dbReference type="SAM" id="MobiDB-lite"/>
    </source>
</evidence>
<evidence type="ECO:0000313" key="3">
    <source>
        <dbReference type="EMBL" id="KOO28364.1"/>
    </source>
</evidence>
<dbReference type="InterPro" id="IPR036457">
    <property type="entry name" value="PPM-type-like_dom_sf"/>
</dbReference>
<feature type="region of interest" description="Disordered" evidence="1">
    <location>
        <begin position="274"/>
        <end position="296"/>
    </location>
</feature>
<dbReference type="InterPro" id="IPR015655">
    <property type="entry name" value="PP2C"/>
</dbReference>
<feature type="domain" description="PPM-type phosphatase" evidence="2">
    <location>
        <begin position="4"/>
        <end position="267"/>
    </location>
</feature>
<feature type="region of interest" description="Disordered" evidence="1">
    <location>
        <begin position="373"/>
        <end position="410"/>
    </location>
</feature>
<keyword evidence="4" id="KW-1185">Reference proteome</keyword>
<dbReference type="InterPro" id="IPR001932">
    <property type="entry name" value="PPM-type_phosphatase-like_dom"/>
</dbReference>
<dbReference type="SMART" id="SM00332">
    <property type="entry name" value="PP2Cc"/>
    <property type="match status" value="1"/>
</dbReference>
<proteinExistence type="predicted"/>
<dbReference type="PROSITE" id="PS51746">
    <property type="entry name" value="PPM_2"/>
    <property type="match status" value="1"/>
</dbReference>
<dbReference type="SMART" id="SM00331">
    <property type="entry name" value="PP2C_SIG"/>
    <property type="match status" value="1"/>
</dbReference>
<name>A0A0M0JP40_9EUKA</name>
<dbReference type="EMBL" id="JWZX01002579">
    <property type="protein sequence ID" value="KOO28364.1"/>
    <property type="molecule type" value="Genomic_DNA"/>
</dbReference>
<evidence type="ECO:0000259" key="2">
    <source>
        <dbReference type="PROSITE" id="PS51746"/>
    </source>
</evidence>
<reference evidence="4" key="1">
    <citation type="journal article" date="2015" name="PLoS Genet.">
        <title>Genome Sequence and Transcriptome Analyses of Chrysochromulina tobin: Metabolic Tools for Enhanced Algal Fitness in the Prominent Order Prymnesiales (Haptophyceae).</title>
        <authorList>
            <person name="Hovde B.T."/>
            <person name="Deodato C.R."/>
            <person name="Hunsperger H.M."/>
            <person name="Ryken S.A."/>
            <person name="Yost W."/>
            <person name="Jha R.K."/>
            <person name="Patterson J."/>
            <person name="Monnat R.J. Jr."/>
            <person name="Barlow S.B."/>
            <person name="Starkenburg S.R."/>
            <person name="Cattolico R.A."/>
        </authorList>
    </citation>
    <scope>NUCLEOTIDE SEQUENCE</scope>
    <source>
        <strain evidence="4">CCMP291</strain>
    </source>
</reference>
<organism evidence="3 4">
    <name type="scientific">Chrysochromulina tobinii</name>
    <dbReference type="NCBI Taxonomy" id="1460289"/>
    <lineage>
        <taxon>Eukaryota</taxon>
        <taxon>Haptista</taxon>
        <taxon>Haptophyta</taxon>
        <taxon>Prymnesiophyceae</taxon>
        <taxon>Prymnesiales</taxon>
        <taxon>Chrysochromulinaceae</taxon>
        <taxon>Chrysochromulina</taxon>
    </lineage>
</organism>
<sequence>MTSVVGSHALRVKGEDGLRVERLVIGGDVVLCAAIADGHGGPEAASFVLKHLLELLAEESCGDSSGSALAQAIERTFVRLHALLHADERHTAGTTVTVCLINETRGELTMGNVGDSAAFLVLANPANSAKPKQAGIRLTSEHRLQESDDERRRVSEAGGKLGQVVVGGFPNGPLRAFPGGVCCARAIGDSDCGPWLSPVPDTKVMPFPEAACVLIASDGVWDALPCETVIKRALESKDVHEAAKRIVDEALRARGMRDDITCVCIVGGRKDPNKERTEFSHGSSTEPSLMTSSLHSSATSVSNKMLADSSAKSGALFLSLTAVSQGDQKPFDATLTKPSFKGIFDGSHKNSSSMGLRGLESEVLFETDRIVLWPGPKQKPGPNLDGDKTITKGGNRRPRAMTTEKSFSPE</sequence>
<dbReference type="Pfam" id="PF00481">
    <property type="entry name" value="PP2C"/>
    <property type="match status" value="1"/>
</dbReference>
<accession>A0A0M0JP40</accession>
<dbReference type="CDD" id="cd00143">
    <property type="entry name" value="PP2Cc"/>
    <property type="match status" value="1"/>
</dbReference>
<dbReference type="SUPFAM" id="SSF81606">
    <property type="entry name" value="PP2C-like"/>
    <property type="match status" value="1"/>
</dbReference>
<protein>
    <recommendedName>
        <fullName evidence="2">PPM-type phosphatase domain-containing protein</fullName>
    </recommendedName>
</protein>
<dbReference type="GO" id="GO:0004722">
    <property type="term" value="F:protein serine/threonine phosphatase activity"/>
    <property type="evidence" value="ECO:0007669"/>
    <property type="project" value="InterPro"/>
</dbReference>
<gene>
    <name evidence="3" type="ORF">Ctob_008340</name>
</gene>
<evidence type="ECO:0000313" key="4">
    <source>
        <dbReference type="Proteomes" id="UP000037460"/>
    </source>
</evidence>
<dbReference type="Gene3D" id="3.60.40.10">
    <property type="entry name" value="PPM-type phosphatase domain"/>
    <property type="match status" value="1"/>
</dbReference>